<gene>
    <name evidence="2" type="ordered locus">MCE_05680</name>
</gene>
<name>H8K640_RICAG</name>
<proteinExistence type="predicted"/>
<keyword evidence="1" id="KW-0732">Signal</keyword>
<dbReference type="AlphaFoldDB" id="H8K640"/>
<feature type="chain" id="PRO_5003613912" evidence="1">
    <location>
        <begin position="24"/>
        <end position="111"/>
    </location>
</feature>
<feature type="signal peptide" evidence="1">
    <location>
        <begin position="1"/>
        <end position="23"/>
    </location>
</feature>
<evidence type="ECO:0000256" key="1">
    <source>
        <dbReference type="SAM" id="SignalP"/>
    </source>
</evidence>
<accession>H8K640</accession>
<dbReference type="EMBL" id="CP003334">
    <property type="protein sequence ID" value="AFC69984.1"/>
    <property type="molecule type" value="Genomic_DNA"/>
</dbReference>
<sequence length="111" mass="12518">MIKAASLYIILNTFLHTATAAKANTTKTYHAHRRFGNIYEPYQRPKTNRDPWNWCRRTLGFGQKQIICFEALVSAIELGTACTPPIVIGNKHFQQTSVIGFTNLPVQPIDA</sequence>
<evidence type="ECO:0000313" key="3">
    <source>
        <dbReference type="Proteomes" id="UP000008005"/>
    </source>
</evidence>
<dbReference type="HOGENOM" id="CLU_2156420_0_0_5"/>
<reference evidence="3" key="1">
    <citation type="submission" date="2012-02" db="EMBL/GenBank/DDBJ databases">
        <title>Complete genome sequence of Candidatus Rickettsia amblyommii strain GAT-30V.</title>
        <authorList>
            <person name="Johnson S.L."/>
            <person name="Munk A.C."/>
            <person name="Han S."/>
            <person name="Bruce D.C."/>
            <person name="Dasch G.A."/>
        </authorList>
    </citation>
    <scope>NUCLEOTIDE SEQUENCE [LARGE SCALE GENOMIC DNA]</scope>
    <source>
        <strain evidence="3">GAT-30V</strain>
    </source>
</reference>
<dbReference type="Proteomes" id="UP000008005">
    <property type="component" value="Chromosome"/>
</dbReference>
<organism evidence="2 3">
    <name type="scientific">Rickettsia amblyommatis (strain GAT-30V)</name>
    <name type="common">Rickettsia amblyommii</name>
    <dbReference type="NCBI Taxonomy" id="1105111"/>
    <lineage>
        <taxon>Bacteria</taxon>
        <taxon>Pseudomonadati</taxon>
        <taxon>Pseudomonadota</taxon>
        <taxon>Alphaproteobacteria</taxon>
        <taxon>Rickettsiales</taxon>
        <taxon>Rickettsiaceae</taxon>
        <taxon>Rickettsieae</taxon>
        <taxon>Rickettsia</taxon>
        <taxon>spotted fever group</taxon>
    </lineage>
</organism>
<evidence type="ECO:0000313" key="2">
    <source>
        <dbReference type="EMBL" id="AFC69984.1"/>
    </source>
</evidence>
<reference evidence="2 3" key="2">
    <citation type="journal article" date="2016" name="Int. J. Syst. Evol. Microbiol.">
        <title>Rickettsia amblyommatis sp. nov., a spotted fever group Rickettsia associated with multiple species of Amblyomma ticks in North, Central and South America.</title>
        <authorList>
            <person name="Karpathy S.E."/>
            <person name="Slater K.S."/>
            <person name="Goldsmith C.S."/>
            <person name="Nicholson W.L."/>
            <person name="Paddock C.D."/>
        </authorList>
    </citation>
    <scope>NUCLEOTIDE SEQUENCE [LARGE SCALE GENOMIC DNA]</scope>
    <source>
        <strain evidence="2 3">GAT-30V</strain>
    </source>
</reference>
<dbReference type="KEGG" id="ram:MCE_05680"/>
<protein>
    <submittedName>
        <fullName evidence="2">Uncharacterized protein</fullName>
    </submittedName>
</protein>